<dbReference type="EMBL" id="JADIMH010000065">
    <property type="protein sequence ID" value="MBO8467918.1"/>
    <property type="molecule type" value="Genomic_DNA"/>
</dbReference>
<comment type="subcellular location">
    <subcellularLocation>
        <location evidence="1">Membrane</location>
        <topology evidence="1">Multi-pass membrane protein</topology>
    </subcellularLocation>
</comment>
<dbReference type="GO" id="GO:0022857">
    <property type="term" value="F:transmembrane transporter activity"/>
    <property type="evidence" value="ECO:0007669"/>
    <property type="project" value="InterPro"/>
</dbReference>
<dbReference type="InterPro" id="IPR004752">
    <property type="entry name" value="AmpG_permease/AT-1"/>
</dbReference>
<feature type="transmembrane region" description="Helical" evidence="6">
    <location>
        <begin position="392"/>
        <end position="413"/>
    </location>
</feature>
<keyword evidence="3 6" id="KW-0812">Transmembrane</keyword>
<feature type="transmembrane region" description="Helical" evidence="6">
    <location>
        <begin position="189"/>
        <end position="211"/>
    </location>
</feature>
<dbReference type="InterPro" id="IPR011701">
    <property type="entry name" value="MFS"/>
</dbReference>
<dbReference type="Gene3D" id="1.20.1250.20">
    <property type="entry name" value="MFS general substrate transporter like domains"/>
    <property type="match status" value="2"/>
</dbReference>
<feature type="transmembrane region" description="Helical" evidence="6">
    <location>
        <begin position="12"/>
        <end position="36"/>
    </location>
</feature>
<dbReference type="AlphaFoldDB" id="A0A9D9I8F1"/>
<sequence>MERSLGEKRRTPWAWVPTLYFAEGIPYFIVNVISVIMFKNMGMSNGDIAMYTGLLYLPWTVKPLWSPFVDIIRTKRWWILAMQAIIAVTFALAAFSLPHPSSETISEGHAPVSLFVLTLVIFWITAFASATHDIAADGYYMIALDQREQSFFVGIRSTFYRCASIFGQGVLVVIAGLLETHYGDVPKAWTVTLVLCAVLFAAVSLYHAFLLPKVESPFGQTAGNEASGGLPGVRPVSGIMREFGRTFVTFFRKKHVWIAILFMLLYRLPEAFLVKMMNPFLLDPREAGGLGLSTESVGIVYGTVGVAALTLGGIVGGVAASHWGLKKSLWPMAASMTLPCLTFVYLSMAQPSGFFIINLFVFIEQFGYGFGFTAYMLYLIYFSQGEFKTAHYSLCTAFMALSMMLPGMAAGYLQEWLGYTGFFWMVIVCCLATVAVTCFIKVDPLFGKKA</sequence>
<evidence type="ECO:0000256" key="2">
    <source>
        <dbReference type="ARBA" id="ARBA00022448"/>
    </source>
</evidence>
<feature type="transmembrane region" description="Helical" evidence="6">
    <location>
        <begin position="329"/>
        <end position="348"/>
    </location>
</feature>
<feature type="transmembrane region" description="Helical" evidence="6">
    <location>
        <begin position="109"/>
        <end position="130"/>
    </location>
</feature>
<evidence type="ECO:0000256" key="4">
    <source>
        <dbReference type="ARBA" id="ARBA00022989"/>
    </source>
</evidence>
<name>A0A9D9I8F1_9BACT</name>
<feature type="transmembrane region" description="Helical" evidence="6">
    <location>
        <begin position="151"/>
        <end position="177"/>
    </location>
</feature>
<feature type="transmembrane region" description="Helical" evidence="6">
    <location>
        <begin position="297"/>
        <end position="320"/>
    </location>
</feature>
<dbReference type="Pfam" id="PF07690">
    <property type="entry name" value="MFS_1"/>
    <property type="match status" value="1"/>
</dbReference>
<evidence type="ECO:0000256" key="3">
    <source>
        <dbReference type="ARBA" id="ARBA00022692"/>
    </source>
</evidence>
<dbReference type="Proteomes" id="UP000823660">
    <property type="component" value="Unassembled WGS sequence"/>
</dbReference>
<organism evidence="7 8">
    <name type="scientific">Candidatus Cryptobacteroides faecipullorum</name>
    <dbReference type="NCBI Taxonomy" id="2840764"/>
    <lineage>
        <taxon>Bacteria</taxon>
        <taxon>Pseudomonadati</taxon>
        <taxon>Bacteroidota</taxon>
        <taxon>Bacteroidia</taxon>
        <taxon>Bacteroidales</taxon>
        <taxon>Candidatus Cryptobacteroides</taxon>
    </lineage>
</organism>
<keyword evidence="2" id="KW-0813">Transport</keyword>
<feature type="transmembrane region" description="Helical" evidence="6">
    <location>
        <begin position="77"/>
        <end position="97"/>
    </location>
</feature>
<dbReference type="PANTHER" id="PTHR12778">
    <property type="entry name" value="SOLUTE CARRIER FAMILY 33 ACETYL-COA TRANSPORTER -RELATED"/>
    <property type="match status" value="1"/>
</dbReference>
<feature type="transmembrane region" description="Helical" evidence="6">
    <location>
        <begin position="419"/>
        <end position="440"/>
    </location>
</feature>
<feature type="transmembrane region" description="Helical" evidence="6">
    <location>
        <begin position="354"/>
        <end position="380"/>
    </location>
</feature>
<evidence type="ECO:0000313" key="7">
    <source>
        <dbReference type="EMBL" id="MBO8467918.1"/>
    </source>
</evidence>
<evidence type="ECO:0000256" key="5">
    <source>
        <dbReference type="ARBA" id="ARBA00023136"/>
    </source>
</evidence>
<evidence type="ECO:0000256" key="1">
    <source>
        <dbReference type="ARBA" id="ARBA00004141"/>
    </source>
</evidence>
<accession>A0A9D9I8F1</accession>
<dbReference type="PANTHER" id="PTHR12778:SF10">
    <property type="entry name" value="MAJOR FACILITATOR SUPERFAMILY DOMAIN-CONTAINING PROTEIN 3"/>
    <property type="match status" value="1"/>
</dbReference>
<evidence type="ECO:0000256" key="6">
    <source>
        <dbReference type="SAM" id="Phobius"/>
    </source>
</evidence>
<comment type="caution">
    <text evidence="7">The sequence shown here is derived from an EMBL/GenBank/DDBJ whole genome shotgun (WGS) entry which is preliminary data.</text>
</comment>
<gene>
    <name evidence="7" type="ORF">IAB99_09210</name>
</gene>
<keyword evidence="4 6" id="KW-1133">Transmembrane helix</keyword>
<proteinExistence type="predicted"/>
<feature type="transmembrane region" description="Helical" evidence="6">
    <location>
        <begin position="48"/>
        <end position="65"/>
    </location>
</feature>
<reference evidence="7" key="2">
    <citation type="journal article" date="2021" name="PeerJ">
        <title>Extensive microbial diversity within the chicken gut microbiome revealed by metagenomics and culture.</title>
        <authorList>
            <person name="Gilroy R."/>
            <person name="Ravi A."/>
            <person name="Getino M."/>
            <person name="Pursley I."/>
            <person name="Horton D.L."/>
            <person name="Alikhan N.F."/>
            <person name="Baker D."/>
            <person name="Gharbi K."/>
            <person name="Hall N."/>
            <person name="Watson M."/>
            <person name="Adriaenssens E.M."/>
            <person name="Foster-Nyarko E."/>
            <person name="Jarju S."/>
            <person name="Secka A."/>
            <person name="Antonio M."/>
            <person name="Oren A."/>
            <person name="Chaudhuri R.R."/>
            <person name="La Ragione R."/>
            <person name="Hildebrand F."/>
            <person name="Pallen M.J."/>
        </authorList>
    </citation>
    <scope>NUCLEOTIDE SEQUENCE</scope>
    <source>
        <strain evidence="7">B1-15692</strain>
    </source>
</reference>
<dbReference type="SUPFAM" id="SSF103473">
    <property type="entry name" value="MFS general substrate transporter"/>
    <property type="match status" value="1"/>
</dbReference>
<protein>
    <submittedName>
        <fullName evidence="7">MFS transporter</fullName>
    </submittedName>
</protein>
<reference evidence="7" key="1">
    <citation type="submission" date="2020-10" db="EMBL/GenBank/DDBJ databases">
        <authorList>
            <person name="Gilroy R."/>
        </authorList>
    </citation>
    <scope>NUCLEOTIDE SEQUENCE</scope>
    <source>
        <strain evidence="7">B1-15692</strain>
    </source>
</reference>
<evidence type="ECO:0000313" key="8">
    <source>
        <dbReference type="Proteomes" id="UP000823660"/>
    </source>
</evidence>
<feature type="transmembrane region" description="Helical" evidence="6">
    <location>
        <begin position="256"/>
        <end position="277"/>
    </location>
</feature>
<keyword evidence="5 6" id="KW-0472">Membrane</keyword>
<dbReference type="InterPro" id="IPR036259">
    <property type="entry name" value="MFS_trans_sf"/>
</dbReference>
<dbReference type="GO" id="GO:0016020">
    <property type="term" value="C:membrane"/>
    <property type="evidence" value="ECO:0007669"/>
    <property type="project" value="UniProtKB-SubCell"/>
</dbReference>